<evidence type="ECO:0000256" key="2">
    <source>
        <dbReference type="ARBA" id="ARBA00023015"/>
    </source>
</evidence>
<keyword evidence="3" id="KW-0731">Sigma factor</keyword>
<dbReference type="PANTHER" id="PTHR43133">
    <property type="entry name" value="RNA POLYMERASE ECF-TYPE SIGMA FACTO"/>
    <property type="match status" value="1"/>
</dbReference>
<sequence length="172" mass="19835">MEERELAERAIRGDAEAFVRLMELHKAPLYRTAYAFLKSEHAAVEAVQEVTARAFKNIRRLKEPAYARTWLTRIMINYCQDELKKARREPVTDRMPESISKAGDDLLVLEEALLALPGPSRRLIHLKYFEDMKIKEIAEIEQVPEGTVKSRLHKSLRALRDFMNGKGGRAND</sequence>
<dbReference type="InterPro" id="IPR036388">
    <property type="entry name" value="WH-like_DNA-bd_sf"/>
</dbReference>
<reference evidence="7 8" key="1">
    <citation type="submission" date="2016-01" db="EMBL/GenBank/DDBJ databases">
        <title>Whole genome sequencing of Bhargavaea cecembensis T14.</title>
        <authorList>
            <person name="Hong K.W."/>
        </authorList>
    </citation>
    <scope>NUCLEOTIDE SEQUENCE [LARGE SCALE GENOMIC DNA]</scope>
    <source>
        <strain evidence="7 8">T14</strain>
    </source>
</reference>
<comment type="caution">
    <text evidence="7">The sequence shown here is derived from an EMBL/GenBank/DDBJ whole genome shotgun (WGS) entry which is preliminary data.</text>
</comment>
<dbReference type="GO" id="GO:0016987">
    <property type="term" value="F:sigma factor activity"/>
    <property type="evidence" value="ECO:0007669"/>
    <property type="project" value="UniProtKB-KW"/>
</dbReference>
<dbReference type="Proteomes" id="UP000076490">
    <property type="component" value="Unassembled WGS sequence"/>
</dbReference>
<dbReference type="InterPro" id="IPR039425">
    <property type="entry name" value="RNA_pol_sigma-70-like"/>
</dbReference>
<dbReference type="AlphaFoldDB" id="A0A165GX68"/>
<protein>
    <submittedName>
        <fullName evidence="7">RNA polymerase subunit sigma-24</fullName>
    </submittedName>
</protein>
<dbReference type="InterPro" id="IPR013325">
    <property type="entry name" value="RNA_pol_sigma_r2"/>
</dbReference>
<dbReference type="InterPro" id="IPR007627">
    <property type="entry name" value="RNA_pol_sigma70_r2"/>
</dbReference>
<evidence type="ECO:0000256" key="1">
    <source>
        <dbReference type="ARBA" id="ARBA00010641"/>
    </source>
</evidence>
<feature type="domain" description="RNA polymerase sigma factor 70 region 4 type 2" evidence="6">
    <location>
        <begin position="108"/>
        <end position="159"/>
    </location>
</feature>
<dbReference type="RefSeq" id="WP_063179119.1">
    <property type="nucleotide sequence ID" value="NZ_LQNT01000009.1"/>
</dbReference>
<dbReference type="NCBIfam" id="TIGR02937">
    <property type="entry name" value="sigma70-ECF"/>
    <property type="match status" value="1"/>
</dbReference>
<dbReference type="InterPro" id="IPR013324">
    <property type="entry name" value="RNA_pol_sigma_r3/r4-like"/>
</dbReference>
<dbReference type="InterPro" id="IPR013249">
    <property type="entry name" value="RNA_pol_sigma70_r4_t2"/>
</dbReference>
<feature type="domain" description="RNA polymerase sigma-70 region 2" evidence="5">
    <location>
        <begin position="21"/>
        <end position="88"/>
    </location>
</feature>
<comment type="similarity">
    <text evidence="1">Belongs to the sigma-70 factor family. ECF subfamily.</text>
</comment>
<dbReference type="Pfam" id="PF08281">
    <property type="entry name" value="Sigma70_r4_2"/>
    <property type="match status" value="1"/>
</dbReference>
<proteinExistence type="inferred from homology"/>
<organism evidence="7 8">
    <name type="scientific">Bhargavaea cecembensis</name>
    <dbReference type="NCBI Taxonomy" id="394098"/>
    <lineage>
        <taxon>Bacteria</taxon>
        <taxon>Bacillati</taxon>
        <taxon>Bacillota</taxon>
        <taxon>Bacilli</taxon>
        <taxon>Bacillales</taxon>
        <taxon>Caryophanaceae</taxon>
        <taxon>Bhargavaea</taxon>
    </lineage>
</organism>
<keyword evidence="2" id="KW-0805">Transcription regulation</keyword>
<dbReference type="EMBL" id="LQNT01000009">
    <property type="protein sequence ID" value="KZE38024.1"/>
    <property type="molecule type" value="Genomic_DNA"/>
</dbReference>
<evidence type="ECO:0000313" key="7">
    <source>
        <dbReference type="EMBL" id="KZE38024.1"/>
    </source>
</evidence>
<evidence type="ECO:0000259" key="6">
    <source>
        <dbReference type="Pfam" id="PF08281"/>
    </source>
</evidence>
<dbReference type="GO" id="GO:0006352">
    <property type="term" value="P:DNA-templated transcription initiation"/>
    <property type="evidence" value="ECO:0007669"/>
    <property type="project" value="InterPro"/>
</dbReference>
<accession>A0A165GX68</accession>
<dbReference type="SUPFAM" id="SSF88946">
    <property type="entry name" value="Sigma2 domain of RNA polymerase sigma factors"/>
    <property type="match status" value="1"/>
</dbReference>
<dbReference type="Gene3D" id="1.10.10.10">
    <property type="entry name" value="Winged helix-like DNA-binding domain superfamily/Winged helix DNA-binding domain"/>
    <property type="match status" value="1"/>
</dbReference>
<dbReference type="OrthoDB" id="9782703at2"/>
<evidence type="ECO:0000256" key="4">
    <source>
        <dbReference type="ARBA" id="ARBA00023163"/>
    </source>
</evidence>
<evidence type="ECO:0000313" key="8">
    <source>
        <dbReference type="Proteomes" id="UP000076490"/>
    </source>
</evidence>
<evidence type="ECO:0000256" key="3">
    <source>
        <dbReference type="ARBA" id="ARBA00023082"/>
    </source>
</evidence>
<dbReference type="Gene3D" id="1.10.1740.10">
    <property type="match status" value="1"/>
</dbReference>
<name>A0A165GX68_9BACL</name>
<dbReference type="GO" id="GO:0003677">
    <property type="term" value="F:DNA binding"/>
    <property type="evidence" value="ECO:0007669"/>
    <property type="project" value="InterPro"/>
</dbReference>
<dbReference type="InterPro" id="IPR014284">
    <property type="entry name" value="RNA_pol_sigma-70_dom"/>
</dbReference>
<dbReference type="SUPFAM" id="SSF88659">
    <property type="entry name" value="Sigma3 and sigma4 domains of RNA polymerase sigma factors"/>
    <property type="match status" value="1"/>
</dbReference>
<gene>
    <name evidence="7" type="ORF">AV656_03580</name>
</gene>
<dbReference type="PANTHER" id="PTHR43133:SF51">
    <property type="entry name" value="RNA POLYMERASE SIGMA FACTOR"/>
    <property type="match status" value="1"/>
</dbReference>
<keyword evidence="4" id="KW-0804">Transcription</keyword>
<evidence type="ECO:0000259" key="5">
    <source>
        <dbReference type="Pfam" id="PF04542"/>
    </source>
</evidence>
<dbReference type="Pfam" id="PF04542">
    <property type="entry name" value="Sigma70_r2"/>
    <property type="match status" value="1"/>
</dbReference>